<dbReference type="Gene3D" id="2.40.10.220">
    <property type="entry name" value="predicted glycosyltransferase like domains"/>
    <property type="match status" value="1"/>
</dbReference>
<protein>
    <recommendedName>
        <fullName evidence="1">PilZ domain-containing protein</fullName>
    </recommendedName>
</protein>
<dbReference type="Pfam" id="PF07238">
    <property type="entry name" value="PilZ"/>
    <property type="match status" value="1"/>
</dbReference>
<keyword evidence="3" id="KW-1185">Reference proteome</keyword>
<proteinExistence type="predicted"/>
<dbReference type="InterPro" id="IPR009875">
    <property type="entry name" value="PilZ_domain"/>
</dbReference>
<organism evidence="2 3">
    <name type="scientific">Geoalkalibacter ferrihydriticus DSM 17813</name>
    <dbReference type="NCBI Taxonomy" id="1121915"/>
    <lineage>
        <taxon>Bacteria</taxon>
        <taxon>Pseudomonadati</taxon>
        <taxon>Thermodesulfobacteriota</taxon>
        <taxon>Desulfuromonadia</taxon>
        <taxon>Desulfuromonadales</taxon>
        <taxon>Geoalkalibacteraceae</taxon>
        <taxon>Geoalkalibacter</taxon>
    </lineage>
</organism>
<comment type="caution">
    <text evidence="2">The sequence shown here is derived from an EMBL/GenBank/DDBJ whole genome shotgun (WGS) entry which is preliminary data.</text>
</comment>
<feature type="domain" description="PilZ" evidence="1">
    <location>
        <begin position="122"/>
        <end position="224"/>
    </location>
</feature>
<accession>A0A0C2HLR9</accession>
<dbReference type="AlphaFoldDB" id="A0A0C2HLR9"/>
<gene>
    <name evidence="2" type="ORF">GFER_05595</name>
</gene>
<dbReference type="Proteomes" id="UP000035068">
    <property type="component" value="Unassembled WGS sequence"/>
</dbReference>
<name>A0A0C2HLR9_9BACT</name>
<reference evidence="2 3" key="1">
    <citation type="submission" date="2014-12" db="EMBL/GenBank/DDBJ databases">
        <title>Genomes of Geoalkalibacter ferrihydriticus and Geoalkalibacter subterraneus, two haloalkaliphilic metal-reducing members of the Geobacteraceae.</title>
        <authorList>
            <person name="Badalamenti J.P."/>
            <person name="Torres C.I."/>
            <person name="Krajmalnik-Brown R."/>
            <person name="Bond D.R."/>
        </authorList>
    </citation>
    <scope>NUCLEOTIDE SEQUENCE [LARGE SCALE GENOMIC DNA]</scope>
    <source>
        <strain evidence="2 3">DSM 17813</strain>
    </source>
</reference>
<evidence type="ECO:0000313" key="3">
    <source>
        <dbReference type="Proteomes" id="UP000035068"/>
    </source>
</evidence>
<evidence type="ECO:0000259" key="1">
    <source>
        <dbReference type="Pfam" id="PF07238"/>
    </source>
</evidence>
<dbReference type="EMBL" id="JWJD01000001">
    <property type="protein sequence ID" value="KIH78061.1"/>
    <property type="molecule type" value="Genomic_DNA"/>
</dbReference>
<evidence type="ECO:0000313" key="2">
    <source>
        <dbReference type="EMBL" id="KIH78061.1"/>
    </source>
</evidence>
<sequence length="238" mass="26744">MGNAKLRLVLVARDPELQNVYLENICSLDVCCDTASNLEELAEALLRAPCSGLLLDVPTMLRGSQNEKAMVHDLLEAFPVLRLRFDPGSGRIGALMYGSGSRTTIRDFVEDHCRAFTPRRLRLSTRTELHCPVLLSPDEGFSPERTEKSVTVNLSRDGSFIYSASSWSRKDIAWIRFPFLKDFSPIAVEIRWNRSWGDTFGIPGVGVRFLEISASQQEEIQQLLPALDGESLYREPQP</sequence>
<dbReference type="GO" id="GO:0035438">
    <property type="term" value="F:cyclic-di-GMP binding"/>
    <property type="evidence" value="ECO:0007669"/>
    <property type="project" value="InterPro"/>
</dbReference>